<evidence type="ECO:0000313" key="2">
    <source>
        <dbReference type="EMBL" id="PSR33674.1"/>
    </source>
</evidence>
<feature type="region of interest" description="Disordered" evidence="1">
    <location>
        <begin position="122"/>
        <end position="149"/>
    </location>
</feature>
<organism evidence="2 3">
    <name type="scientific">Sulfobacillus benefaciens</name>
    <dbReference type="NCBI Taxonomy" id="453960"/>
    <lineage>
        <taxon>Bacteria</taxon>
        <taxon>Bacillati</taxon>
        <taxon>Bacillota</taxon>
        <taxon>Clostridia</taxon>
        <taxon>Eubacteriales</taxon>
        <taxon>Clostridiales Family XVII. Incertae Sedis</taxon>
        <taxon>Sulfobacillus</taxon>
    </lineage>
</organism>
<name>A0A2T2XGP3_9FIRM</name>
<dbReference type="AlphaFoldDB" id="A0A2T2XGP3"/>
<accession>A0A2T2XGP3</accession>
<feature type="region of interest" description="Disordered" evidence="1">
    <location>
        <begin position="1"/>
        <end position="22"/>
    </location>
</feature>
<dbReference type="EMBL" id="PXYW01000017">
    <property type="protein sequence ID" value="PSR33674.1"/>
    <property type="molecule type" value="Genomic_DNA"/>
</dbReference>
<evidence type="ECO:0000256" key="1">
    <source>
        <dbReference type="SAM" id="MobiDB-lite"/>
    </source>
</evidence>
<gene>
    <name evidence="2" type="ORF">C7B46_08685</name>
</gene>
<reference evidence="2 3" key="1">
    <citation type="journal article" date="2014" name="BMC Genomics">
        <title>Comparison of environmental and isolate Sulfobacillus genomes reveals diverse carbon, sulfur, nitrogen, and hydrogen metabolisms.</title>
        <authorList>
            <person name="Justice N.B."/>
            <person name="Norman A."/>
            <person name="Brown C.T."/>
            <person name="Singh A."/>
            <person name="Thomas B.C."/>
            <person name="Banfield J.F."/>
        </authorList>
    </citation>
    <scope>NUCLEOTIDE SEQUENCE [LARGE SCALE GENOMIC DNA]</scope>
    <source>
        <strain evidence="2">AMDSBA4</strain>
    </source>
</reference>
<evidence type="ECO:0000313" key="3">
    <source>
        <dbReference type="Proteomes" id="UP000242972"/>
    </source>
</evidence>
<comment type="caution">
    <text evidence="2">The sequence shown here is derived from an EMBL/GenBank/DDBJ whole genome shotgun (WGS) entry which is preliminary data.</text>
</comment>
<proteinExistence type="predicted"/>
<protein>
    <submittedName>
        <fullName evidence="2">Uncharacterized protein</fullName>
    </submittedName>
</protein>
<dbReference type="Proteomes" id="UP000242972">
    <property type="component" value="Unassembled WGS sequence"/>
</dbReference>
<sequence>MNGPEIHSIGSGTPNLGIEGGKNQRFGGVLQQKLTLSRHAAARIQQRRTNLAPQEWQQLLSATEAASKSGAKQAAVVMPGAIYIVAPQSGTVITTIDRTNQAMQVISNVDALVLVGRTENIPEAPSSRMTDGGTATHPVHWSLLDDQNT</sequence>